<feature type="region of interest" description="Disordered" evidence="1">
    <location>
        <begin position="1"/>
        <end position="20"/>
    </location>
</feature>
<dbReference type="FunFam" id="1.25.40.10:FF:000202">
    <property type="entry name" value="Unplaced genomic scaffold supercont1.7, whole genome shotgun sequence"/>
    <property type="match status" value="1"/>
</dbReference>
<dbReference type="GO" id="GO:0005697">
    <property type="term" value="C:telomerase holoenzyme complex"/>
    <property type="evidence" value="ECO:0007669"/>
    <property type="project" value="TreeGrafter"/>
</dbReference>
<reference evidence="3" key="1">
    <citation type="submission" date="2019-04" db="EMBL/GenBank/DDBJ databases">
        <title>Sequencing of skin fungus with MAO and IRED activity.</title>
        <authorList>
            <person name="Marsaioli A.J."/>
            <person name="Bonatto J.M.C."/>
            <person name="Reis Junior O."/>
        </authorList>
    </citation>
    <scope>NUCLEOTIDE SEQUENCE</scope>
    <source>
        <strain evidence="3">30M1</strain>
    </source>
</reference>
<proteinExistence type="predicted"/>
<feature type="compositionally biased region" description="Basic and acidic residues" evidence="1">
    <location>
        <begin position="67"/>
        <end position="77"/>
    </location>
</feature>
<protein>
    <recommendedName>
        <fullName evidence="2">DNA/RNA-binding domain-containing protein</fullName>
    </recommendedName>
</protein>
<feature type="compositionally biased region" description="Polar residues" evidence="1">
    <location>
        <begin position="453"/>
        <end position="467"/>
    </location>
</feature>
<dbReference type="GO" id="GO:0000184">
    <property type="term" value="P:nuclear-transcribed mRNA catabolic process, nonsense-mediated decay"/>
    <property type="evidence" value="ECO:0007669"/>
    <property type="project" value="TreeGrafter"/>
</dbReference>
<accession>A0A9P4W878</accession>
<evidence type="ECO:0000256" key="1">
    <source>
        <dbReference type="SAM" id="MobiDB-lite"/>
    </source>
</evidence>
<evidence type="ECO:0000313" key="4">
    <source>
        <dbReference type="Proteomes" id="UP000801428"/>
    </source>
</evidence>
<evidence type="ECO:0000313" key="3">
    <source>
        <dbReference type="EMBL" id="KAF2996075.1"/>
    </source>
</evidence>
<dbReference type="Proteomes" id="UP000801428">
    <property type="component" value="Unassembled WGS sequence"/>
</dbReference>
<dbReference type="InterPro" id="IPR045153">
    <property type="entry name" value="Est1/Ebs1-like"/>
</dbReference>
<keyword evidence="4" id="KW-1185">Reference proteome</keyword>
<comment type="caution">
    <text evidence="3">The sequence shown here is derived from an EMBL/GenBank/DDBJ whole genome shotgun (WGS) entry which is preliminary data.</text>
</comment>
<dbReference type="EMBL" id="SWKU01000029">
    <property type="protein sequence ID" value="KAF2996075.1"/>
    <property type="molecule type" value="Genomic_DNA"/>
</dbReference>
<name>A0A9P4W878_CURKU</name>
<dbReference type="Gene3D" id="1.25.40.10">
    <property type="entry name" value="Tetratricopeptide repeat domain"/>
    <property type="match status" value="1"/>
</dbReference>
<feature type="domain" description="DNA/RNA-binding" evidence="2">
    <location>
        <begin position="286"/>
        <end position="462"/>
    </location>
</feature>
<feature type="region of interest" description="Disordered" evidence="1">
    <location>
        <begin position="453"/>
        <end position="474"/>
    </location>
</feature>
<feature type="region of interest" description="Disordered" evidence="1">
    <location>
        <begin position="28"/>
        <end position="94"/>
    </location>
</feature>
<dbReference type="AlphaFoldDB" id="A0A9P4W878"/>
<gene>
    <name evidence="3" type="ORF">E8E13_004260</name>
</gene>
<dbReference type="InterPro" id="IPR018834">
    <property type="entry name" value="DNA/RNA-bd_Est1-type"/>
</dbReference>
<dbReference type="GO" id="GO:0042162">
    <property type="term" value="F:telomeric DNA binding"/>
    <property type="evidence" value="ECO:0007669"/>
    <property type="project" value="TreeGrafter"/>
</dbReference>
<sequence>MSDIYAQQKRATSAGDNVMIVDPDYSRDIAYTMGPDQPHNKTQETRLYNPKQGNKSNASARRATKKRSVERSPDIAKPKQHPVTNSPQTTGPPRQAGLIELQQRDDRYPGLLLQPASRPISQEQLATEVKSIYSGLLMVEKKCALVDHQQAQLSDKELENKPGDHWQALIALHRTLLHEHHDFFLASQHPSASPALRRLAGKYTMPARMWKHGIHEFLELLRRGLPATLDFMLSYVYLAYQMVALLYETVPSFEDTWIECLGDLGRYRMAVEDKDHQNRETWAGVSRSWYFQSSDRNPTVGRLYHHLAILATPNALQQLYYFTTSLNCVEPFTNARESIKGLFQAVIPKLFKKFEQDEPVPPTYVPDQSVETNFVKSHALLFTRFARTGYESVRKDVFIGLDNHIGRVTAKWKEQGAHVAVSNITAWFDYGVDSNILRQLFLLRASQRRNATAQGQQQNAIASNNKPKPTEPSITEDDIKPAIDALSNDLAFVQARLLTYDTFALVLRRIGDKNVLPHVHVMLSFLSTLASISYVSHLVDQTPWAELVSFLNTLIKTETQRDDGLNVSALLSQPVFPGAEGSDERDELPLPEDHFVRGLIWAQEYIPPNWLGRESDIEKRYLELASTTKSRTERVLRLGYRLSTIGRWMSYDQTSHTFAVVMS</sequence>
<dbReference type="PANTHER" id="PTHR15696:SF0">
    <property type="entry name" value="TELOMERASE-BINDING PROTEIN EST1A"/>
    <property type="match status" value="1"/>
</dbReference>
<dbReference type="SUPFAM" id="SSF48452">
    <property type="entry name" value="TPR-like"/>
    <property type="match status" value="1"/>
</dbReference>
<dbReference type="GO" id="GO:0070034">
    <property type="term" value="F:telomerase RNA binding"/>
    <property type="evidence" value="ECO:0007669"/>
    <property type="project" value="TreeGrafter"/>
</dbReference>
<dbReference type="InterPro" id="IPR011990">
    <property type="entry name" value="TPR-like_helical_dom_sf"/>
</dbReference>
<dbReference type="PANTHER" id="PTHR15696">
    <property type="entry name" value="SMG-7 SUPPRESSOR WITH MORPHOLOGICAL EFFECT ON GENITALIA PROTEIN 7"/>
    <property type="match status" value="1"/>
</dbReference>
<organism evidence="3 4">
    <name type="scientific">Curvularia kusanoi</name>
    <name type="common">Cochliobolus kusanoi</name>
    <dbReference type="NCBI Taxonomy" id="90978"/>
    <lineage>
        <taxon>Eukaryota</taxon>
        <taxon>Fungi</taxon>
        <taxon>Dikarya</taxon>
        <taxon>Ascomycota</taxon>
        <taxon>Pezizomycotina</taxon>
        <taxon>Dothideomycetes</taxon>
        <taxon>Pleosporomycetidae</taxon>
        <taxon>Pleosporales</taxon>
        <taxon>Pleosporineae</taxon>
        <taxon>Pleosporaceae</taxon>
        <taxon>Curvularia</taxon>
    </lineage>
</organism>
<feature type="compositionally biased region" description="Polar residues" evidence="1">
    <location>
        <begin position="82"/>
        <end position="92"/>
    </location>
</feature>
<dbReference type="OrthoDB" id="2017974at2759"/>
<evidence type="ECO:0000259" key="2">
    <source>
        <dbReference type="Pfam" id="PF10373"/>
    </source>
</evidence>
<dbReference type="Pfam" id="PF10373">
    <property type="entry name" value="EST1_DNA_bind"/>
    <property type="match status" value="1"/>
</dbReference>